<accession>A0ABU4J0T6</accession>
<organism evidence="1 2">
    <name type="scientific">Priestia flexa</name>
    <dbReference type="NCBI Taxonomy" id="86664"/>
    <lineage>
        <taxon>Bacteria</taxon>
        <taxon>Bacillati</taxon>
        <taxon>Bacillota</taxon>
        <taxon>Bacilli</taxon>
        <taxon>Bacillales</taxon>
        <taxon>Bacillaceae</taxon>
        <taxon>Priestia</taxon>
    </lineage>
</organism>
<dbReference type="EMBL" id="JAWUZT010000003">
    <property type="protein sequence ID" value="MDW8514885.1"/>
    <property type="molecule type" value="Genomic_DNA"/>
</dbReference>
<dbReference type="RefSeq" id="WP_163070971.1">
    <property type="nucleotide sequence ID" value="NZ_JAWUZT010000003.1"/>
</dbReference>
<gene>
    <name evidence="1" type="ORF">RIB56_01970</name>
</gene>
<sequence length="575" mass="65532">MSLSKKIGDQHVIEVSEALKCYLLNQPISNSKATVQQTVRYITDMYPTIKSVRSKFETPDVDFNPDLLIELESNETKKINLFYIKGSSPVQPKNLGAKSFLKKYFLREDLQDKFNEFFEVLYKSYLREIVNTREEGNVYDDISSLKKKVKEYYPNFDSEINSARRQFLFAVREACFTLLTNEYNNKSSSSIANAINELLLINSINIITRHSGENKCLGVEELKFNGQIDKINLYKKGQDTIGIRAGQEALTLRFKFESKPTSSIKLATSYEKFPDEESIIQRNLDTIKQFEGIIANHKQSGNNSNISNAIGKCNEAMVYYQILKSNPAINQVSENDYKEMLNQYAPVIATSDLLAIHNSSYSALNILFEYLKVKYPSYSIDSIQLVGDNYLKNRLDTSDLNLILIVNDQYIEESISLKALGKKTTKLTSKNPGVGTILGSQYFDIGSLSPIVFEVKEKFQNNVFDHYQSLIEVSTVLGDCLAKANQINLKKGVKALIGEATMLITFYKQNHSIMLDHKDVRSEIKVYPHKPSQIQTTLSWNNNQEELCLRIKFSAGQSRGWSSLKLACEYKIQMF</sequence>
<proteinExistence type="predicted"/>
<protein>
    <submittedName>
        <fullName evidence="1">Uncharacterized protein</fullName>
    </submittedName>
</protein>
<keyword evidence="2" id="KW-1185">Reference proteome</keyword>
<name>A0ABU4J0T6_9BACI</name>
<dbReference type="Proteomes" id="UP001284771">
    <property type="component" value="Unassembled WGS sequence"/>
</dbReference>
<comment type="caution">
    <text evidence="1">The sequence shown here is derived from an EMBL/GenBank/DDBJ whole genome shotgun (WGS) entry which is preliminary data.</text>
</comment>
<evidence type="ECO:0000313" key="2">
    <source>
        <dbReference type="Proteomes" id="UP001284771"/>
    </source>
</evidence>
<reference evidence="2" key="1">
    <citation type="submission" date="2023-07" db="EMBL/GenBank/DDBJ databases">
        <title>Draft genomic sequences of Priestia flexa CCM isolated from the soil of an abandoned mine contaminated by free cyanide in the high Andean zone of Tacna, Peru.</title>
        <authorList>
            <person name="Caceda Quiroz C.J."/>
            <person name="Maraza Chooque G.J."/>
            <person name="Fora Quispe G.L."/>
            <person name="Carpio Mamani M."/>
        </authorList>
    </citation>
    <scope>NUCLEOTIDE SEQUENCE [LARGE SCALE GENOMIC DNA]</scope>
    <source>
        <strain evidence="2">CCM</strain>
    </source>
</reference>
<evidence type="ECO:0000313" key="1">
    <source>
        <dbReference type="EMBL" id="MDW8514885.1"/>
    </source>
</evidence>